<dbReference type="PANTHER" id="PTHR47026:SF2">
    <property type="entry name" value="FLAGELLAR ASSOCIATED PROTEIN"/>
    <property type="match status" value="1"/>
</dbReference>
<gene>
    <name evidence="2" type="ORF">KFL_001080075</name>
</gene>
<feature type="compositionally biased region" description="Low complexity" evidence="1">
    <location>
        <begin position="21"/>
        <end position="34"/>
    </location>
</feature>
<dbReference type="PANTHER" id="PTHR47026">
    <property type="entry name" value="PIGMENTOSA GTPASE REGULATOR-LIKE PROTEIN, PUTATIVE-RELATED"/>
    <property type="match status" value="1"/>
</dbReference>
<sequence>MAAPATRMTRKPDLRIDPEADAAAGANEAIASSSPRTGAKSEARPKTPQAGPTVRIQKHSMALLRKAFNTYDEEHSGSVPVSAVGVALWSCGIAVPAGEEINDVLSSIVPDFDPESKVTFDHFLQVARDLEHRNYASSPRPVDYSRGGSPEPSPRSPKSPGKAPGRRKSLSRRAVMSDTWEAGADDEQLLATLRQLEEQRKMYEDEGNYQEASRIAKRIQELKVGEESKRMAAMDERQTQELGDAEAAYRAEVEETNALWDDKMAQFQESVTEQAPRLS</sequence>
<evidence type="ECO:0008006" key="4">
    <source>
        <dbReference type="Google" id="ProtNLM"/>
    </source>
</evidence>
<evidence type="ECO:0000256" key="1">
    <source>
        <dbReference type="SAM" id="MobiDB-lite"/>
    </source>
</evidence>
<dbReference type="InterPro" id="IPR011992">
    <property type="entry name" value="EF-hand-dom_pair"/>
</dbReference>
<evidence type="ECO:0000313" key="2">
    <source>
        <dbReference type="EMBL" id="GAQ82332.1"/>
    </source>
</evidence>
<evidence type="ECO:0000313" key="3">
    <source>
        <dbReference type="Proteomes" id="UP000054558"/>
    </source>
</evidence>
<reference evidence="2 3" key="1">
    <citation type="journal article" date="2014" name="Nat. Commun.">
        <title>Klebsormidium flaccidum genome reveals primary factors for plant terrestrial adaptation.</title>
        <authorList>
            <person name="Hori K."/>
            <person name="Maruyama F."/>
            <person name="Fujisawa T."/>
            <person name="Togashi T."/>
            <person name="Yamamoto N."/>
            <person name="Seo M."/>
            <person name="Sato S."/>
            <person name="Yamada T."/>
            <person name="Mori H."/>
            <person name="Tajima N."/>
            <person name="Moriyama T."/>
            <person name="Ikeuchi M."/>
            <person name="Watanabe M."/>
            <person name="Wada H."/>
            <person name="Kobayashi K."/>
            <person name="Saito M."/>
            <person name="Masuda T."/>
            <person name="Sasaki-Sekimoto Y."/>
            <person name="Mashiguchi K."/>
            <person name="Awai K."/>
            <person name="Shimojima M."/>
            <person name="Masuda S."/>
            <person name="Iwai M."/>
            <person name="Nobusawa T."/>
            <person name="Narise T."/>
            <person name="Kondo S."/>
            <person name="Saito H."/>
            <person name="Sato R."/>
            <person name="Murakawa M."/>
            <person name="Ihara Y."/>
            <person name="Oshima-Yamada Y."/>
            <person name="Ohtaka K."/>
            <person name="Satoh M."/>
            <person name="Sonobe K."/>
            <person name="Ishii M."/>
            <person name="Ohtani R."/>
            <person name="Kanamori-Sato M."/>
            <person name="Honoki R."/>
            <person name="Miyazaki D."/>
            <person name="Mochizuki H."/>
            <person name="Umetsu J."/>
            <person name="Higashi K."/>
            <person name="Shibata D."/>
            <person name="Kamiya Y."/>
            <person name="Sato N."/>
            <person name="Nakamura Y."/>
            <person name="Tabata S."/>
            <person name="Ida S."/>
            <person name="Kurokawa K."/>
            <person name="Ohta H."/>
        </authorList>
    </citation>
    <scope>NUCLEOTIDE SEQUENCE [LARGE SCALE GENOMIC DNA]</scope>
    <source>
        <strain evidence="2 3">NIES-2285</strain>
    </source>
</reference>
<dbReference type="SUPFAM" id="SSF47473">
    <property type="entry name" value="EF-hand"/>
    <property type="match status" value="1"/>
</dbReference>
<feature type="region of interest" description="Disordered" evidence="1">
    <location>
        <begin position="1"/>
        <end position="55"/>
    </location>
</feature>
<organism evidence="2 3">
    <name type="scientific">Klebsormidium nitens</name>
    <name type="common">Green alga</name>
    <name type="synonym">Ulothrix nitens</name>
    <dbReference type="NCBI Taxonomy" id="105231"/>
    <lineage>
        <taxon>Eukaryota</taxon>
        <taxon>Viridiplantae</taxon>
        <taxon>Streptophyta</taxon>
        <taxon>Klebsormidiophyceae</taxon>
        <taxon>Klebsormidiales</taxon>
        <taxon>Klebsormidiaceae</taxon>
        <taxon>Klebsormidium</taxon>
    </lineage>
</organism>
<dbReference type="AlphaFoldDB" id="A0A1Y1HX25"/>
<proteinExistence type="predicted"/>
<accession>A0A1Y1HX25</accession>
<name>A0A1Y1HX25_KLENI</name>
<dbReference type="Gene3D" id="1.10.238.10">
    <property type="entry name" value="EF-hand"/>
    <property type="match status" value="1"/>
</dbReference>
<dbReference type="EMBL" id="DF237057">
    <property type="protein sequence ID" value="GAQ82332.1"/>
    <property type="molecule type" value="Genomic_DNA"/>
</dbReference>
<protein>
    <recommendedName>
        <fullName evidence="4">EF-hand domain-containing protein</fullName>
    </recommendedName>
</protein>
<keyword evidence="3" id="KW-1185">Reference proteome</keyword>
<dbReference type="Proteomes" id="UP000054558">
    <property type="component" value="Unassembled WGS sequence"/>
</dbReference>
<feature type="region of interest" description="Disordered" evidence="1">
    <location>
        <begin position="134"/>
        <end position="181"/>
    </location>
</feature>